<reference evidence="3 4" key="2">
    <citation type="submission" date="2019-01" db="EMBL/GenBank/DDBJ databases">
        <title>Tautonia sociabilis, a novel thermotolerant planctomycete of Isosphaeraceae family, isolated from a 4000 m deep subterranean habitat.</title>
        <authorList>
            <person name="Kovaleva O.L."/>
            <person name="Elcheninov A.G."/>
            <person name="Van Heerden E."/>
            <person name="Toshchakov S.V."/>
            <person name="Novikov A."/>
            <person name="Bonch-Osmolovskaya E.A."/>
            <person name="Kublanov I.V."/>
        </authorList>
    </citation>
    <scope>NUCLEOTIDE SEQUENCE [LARGE SCALE GENOMIC DNA]</scope>
    <source>
        <strain evidence="3 4">GM2012</strain>
    </source>
</reference>
<dbReference type="PANTHER" id="PTHR46889">
    <property type="entry name" value="TRANSPOSASE INSF FOR INSERTION SEQUENCE IS3B-RELATED"/>
    <property type="match status" value="1"/>
</dbReference>
<dbReference type="InterPro" id="IPR012337">
    <property type="entry name" value="RNaseH-like_sf"/>
</dbReference>
<dbReference type="Proteomes" id="UP000280296">
    <property type="component" value="Unassembled WGS sequence"/>
</dbReference>
<comment type="caution">
    <text evidence="3">The sequence shown here is derived from an EMBL/GenBank/DDBJ whole genome shotgun (WGS) entry which is preliminary data.</text>
</comment>
<accession>A0A432MFG8</accession>
<dbReference type="InterPro" id="IPR050900">
    <property type="entry name" value="Transposase_IS3/IS150/IS904"/>
</dbReference>
<dbReference type="EMBL" id="RYZH01000047">
    <property type="protein sequence ID" value="RUL84631.1"/>
    <property type="molecule type" value="Genomic_DNA"/>
</dbReference>
<dbReference type="PROSITE" id="PS50994">
    <property type="entry name" value="INTEGRASE"/>
    <property type="match status" value="1"/>
</dbReference>
<feature type="domain" description="Integrase catalytic" evidence="2">
    <location>
        <begin position="70"/>
        <end position="185"/>
    </location>
</feature>
<dbReference type="InterPro" id="IPR036397">
    <property type="entry name" value="RNaseH_sf"/>
</dbReference>
<evidence type="ECO:0000313" key="4">
    <source>
        <dbReference type="Proteomes" id="UP000280296"/>
    </source>
</evidence>
<organism evidence="3 4">
    <name type="scientific">Tautonia sociabilis</name>
    <dbReference type="NCBI Taxonomy" id="2080755"/>
    <lineage>
        <taxon>Bacteria</taxon>
        <taxon>Pseudomonadati</taxon>
        <taxon>Planctomycetota</taxon>
        <taxon>Planctomycetia</taxon>
        <taxon>Isosphaerales</taxon>
        <taxon>Isosphaeraceae</taxon>
        <taxon>Tautonia</taxon>
    </lineage>
</organism>
<keyword evidence="4" id="KW-1185">Reference proteome</keyword>
<dbReference type="Pfam" id="PF00665">
    <property type="entry name" value="rve"/>
    <property type="match status" value="1"/>
</dbReference>
<dbReference type="PANTHER" id="PTHR46889:SF4">
    <property type="entry name" value="TRANSPOSASE INSO FOR INSERTION SEQUENCE ELEMENT IS911B-RELATED"/>
    <property type="match status" value="1"/>
</dbReference>
<dbReference type="Gene3D" id="3.30.420.10">
    <property type="entry name" value="Ribonuclease H-like superfamily/Ribonuclease H"/>
    <property type="match status" value="1"/>
</dbReference>
<dbReference type="AlphaFoldDB" id="A0A432MFG8"/>
<gene>
    <name evidence="3" type="ORF">TsocGM_19960</name>
</gene>
<feature type="compositionally biased region" description="Low complexity" evidence="1">
    <location>
        <begin position="38"/>
        <end position="60"/>
    </location>
</feature>
<evidence type="ECO:0000313" key="3">
    <source>
        <dbReference type="EMBL" id="RUL84631.1"/>
    </source>
</evidence>
<name>A0A432MFG8_9BACT</name>
<feature type="compositionally biased region" description="Basic residues" evidence="1">
    <location>
        <begin position="1"/>
        <end position="23"/>
    </location>
</feature>
<protein>
    <recommendedName>
        <fullName evidence="2">Integrase catalytic domain-containing protein</fullName>
    </recommendedName>
</protein>
<evidence type="ECO:0000256" key="1">
    <source>
        <dbReference type="SAM" id="MobiDB-lite"/>
    </source>
</evidence>
<proteinExistence type="predicted"/>
<dbReference type="GO" id="GO:0003676">
    <property type="term" value="F:nucleic acid binding"/>
    <property type="evidence" value="ECO:0007669"/>
    <property type="project" value="InterPro"/>
</dbReference>
<reference evidence="3 4" key="1">
    <citation type="submission" date="2018-12" db="EMBL/GenBank/DDBJ databases">
        <authorList>
            <person name="Toschakov S.V."/>
        </authorList>
    </citation>
    <scope>NUCLEOTIDE SEQUENCE [LARGE SCALE GENOMIC DNA]</scope>
    <source>
        <strain evidence="3 4">GM2012</strain>
    </source>
</reference>
<evidence type="ECO:0000259" key="2">
    <source>
        <dbReference type="PROSITE" id="PS50994"/>
    </source>
</evidence>
<dbReference type="GO" id="GO:0015074">
    <property type="term" value="P:DNA integration"/>
    <property type="evidence" value="ECO:0007669"/>
    <property type="project" value="InterPro"/>
</dbReference>
<feature type="region of interest" description="Disordered" evidence="1">
    <location>
        <begin position="1"/>
        <end position="67"/>
    </location>
</feature>
<dbReference type="SUPFAM" id="SSF53098">
    <property type="entry name" value="Ribonuclease H-like"/>
    <property type="match status" value="1"/>
</dbReference>
<sequence length="185" mass="21046">MAGARTRHIRPRFRPRSPWRPPRRPGPPTPSSPRRTRSIPCRSASGRSSSSTGRNPSSRTVAVASATPVRRSRPSSIWSSDITSVPMRLGFLFLTAVIDWFSRYVRSWRLSNTLETRFCLEALDETLERGRPEIFNTDQGCPFTSREYTGRPEAAGIAVRRAGRGRALENVFVERHWRSVQHEDI</sequence>
<dbReference type="InterPro" id="IPR001584">
    <property type="entry name" value="Integrase_cat-core"/>
</dbReference>